<reference evidence="7" key="1">
    <citation type="submission" date="2021-05" db="EMBL/GenBank/DDBJ databases">
        <authorList>
            <person name="Arsene-Ploetze F."/>
        </authorList>
    </citation>
    <scope>NUCLEOTIDE SEQUENCE</scope>
    <source>
        <strain evidence="7">DSM 42138</strain>
    </source>
</reference>
<organism evidence="7 8">
    <name type="scientific">Actinacidiphila cocklensis</name>
    <dbReference type="NCBI Taxonomy" id="887465"/>
    <lineage>
        <taxon>Bacteria</taxon>
        <taxon>Bacillati</taxon>
        <taxon>Actinomycetota</taxon>
        <taxon>Actinomycetes</taxon>
        <taxon>Kitasatosporales</taxon>
        <taxon>Streptomycetaceae</taxon>
        <taxon>Actinacidiphila</taxon>
    </lineage>
</organism>
<dbReference type="GO" id="GO:0000272">
    <property type="term" value="P:polysaccharide catabolic process"/>
    <property type="evidence" value="ECO:0007669"/>
    <property type="project" value="InterPro"/>
</dbReference>
<keyword evidence="8" id="KW-1185">Reference proteome</keyword>
<evidence type="ECO:0000256" key="3">
    <source>
        <dbReference type="RuleBase" id="RU361153"/>
    </source>
</evidence>
<comment type="caution">
    <text evidence="7">The sequence shown here is derived from an EMBL/GenBank/DDBJ whole genome shotgun (WGS) entry which is preliminary data.</text>
</comment>
<dbReference type="RefSeq" id="WP_251493641.1">
    <property type="nucleotide sequence ID" value="NZ_CAJSLV010000068.1"/>
</dbReference>
<evidence type="ECO:0000256" key="2">
    <source>
        <dbReference type="ARBA" id="ARBA00023295"/>
    </source>
</evidence>
<dbReference type="Pfam" id="PF00150">
    <property type="entry name" value="Cellulase"/>
    <property type="match status" value="1"/>
</dbReference>
<keyword evidence="1 3" id="KW-0378">Hydrolase</keyword>
<feature type="region of interest" description="Disordered" evidence="4">
    <location>
        <begin position="464"/>
        <end position="486"/>
    </location>
</feature>
<dbReference type="InterPro" id="IPR017853">
    <property type="entry name" value="GH"/>
</dbReference>
<gene>
    <name evidence="7" type="ORF">SCOCK_380061</name>
</gene>
<dbReference type="CDD" id="cd00161">
    <property type="entry name" value="beta-trefoil_Ricin-like"/>
    <property type="match status" value="1"/>
</dbReference>
<proteinExistence type="inferred from homology"/>
<sequence length="486" mass="51371">MRSPHLATPRARVLALFRILAVLALALGTLTSVGSGRAHAATNQFKGVNWADQRDNFVNGVLYPSGLGASDTHASAATVADRVVGQLYSITGADTVRMPINEPTVAGYWPTYTGAIDTALSKGKVILAYWAYANGKPATTAGFQQMWDTVVAAYGSNPNAYFEVINEPYAYGTADLDNLYSDWLARYPGVPRGRVVLDGAGYAQNVAAVGGDSRLDGTLLAVHDYSFFAGFEDETEWANHLAGYVGSYASRTVATEWGGPMSPGSKNGVQYGTIDYSIPSGSFFADYLRGVSSELRTLGMGSVFWPGLRDGDWYSLTAKTGSGSGINLSLVNSSGLTRLQYAWGIGTGGGTYVRIGNAATGLYADGAGSTANGANADQYGNSAGRYEEQWAVENAGNYVRIRNRATGLYLDGMGRTADGSAVGQYAASSSTNQQWSVLTDADNVRIKNRATGLYVDGMGRTGSGSDLAQYSDSNSTNQQWRITAAS</sequence>
<dbReference type="SUPFAM" id="SSF51445">
    <property type="entry name" value="(Trans)glycosidases"/>
    <property type="match status" value="1"/>
</dbReference>
<dbReference type="PROSITE" id="PS50231">
    <property type="entry name" value="RICIN_B_LECTIN"/>
    <property type="match status" value="1"/>
</dbReference>
<evidence type="ECO:0000259" key="6">
    <source>
        <dbReference type="SMART" id="SM00458"/>
    </source>
</evidence>
<accession>A0A9W4E924</accession>
<dbReference type="SUPFAM" id="SSF50370">
    <property type="entry name" value="Ricin B-like lectins"/>
    <property type="match status" value="1"/>
</dbReference>
<dbReference type="Proteomes" id="UP001152519">
    <property type="component" value="Unassembled WGS sequence"/>
</dbReference>
<dbReference type="InterPro" id="IPR000772">
    <property type="entry name" value="Ricin_B_lectin"/>
</dbReference>
<evidence type="ECO:0000313" key="8">
    <source>
        <dbReference type="Proteomes" id="UP001152519"/>
    </source>
</evidence>
<evidence type="ECO:0000256" key="5">
    <source>
        <dbReference type="SAM" id="SignalP"/>
    </source>
</evidence>
<dbReference type="Gene3D" id="3.20.20.80">
    <property type="entry name" value="Glycosidases"/>
    <property type="match status" value="1"/>
</dbReference>
<dbReference type="EMBL" id="CAJSLV010000068">
    <property type="protein sequence ID" value="CAG6395984.1"/>
    <property type="molecule type" value="Genomic_DNA"/>
</dbReference>
<keyword evidence="5" id="KW-0732">Signal</keyword>
<keyword evidence="2 3" id="KW-0326">Glycosidase</keyword>
<protein>
    <submittedName>
        <fullName evidence="7">Cellulase Cel5K</fullName>
    </submittedName>
</protein>
<feature type="chain" id="PRO_5040830319" evidence="5">
    <location>
        <begin position="41"/>
        <end position="486"/>
    </location>
</feature>
<dbReference type="AlphaFoldDB" id="A0A9W4E924"/>
<feature type="domain" description="Ricin B lectin" evidence="6">
    <location>
        <begin position="350"/>
        <end position="483"/>
    </location>
</feature>
<dbReference type="InterPro" id="IPR001547">
    <property type="entry name" value="Glyco_hydro_5"/>
</dbReference>
<evidence type="ECO:0000313" key="7">
    <source>
        <dbReference type="EMBL" id="CAG6395984.1"/>
    </source>
</evidence>
<dbReference type="InterPro" id="IPR035992">
    <property type="entry name" value="Ricin_B-like_lectins"/>
</dbReference>
<dbReference type="Pfam" id="PF14200">
    <property type="entry name" value="RicinB_lectin_2"/>
    <property type="match status" value="2"/>
</dbReference>
<dbReference type="SMART" id="SM00458">
    <property type="entry name" value="RICIN"/>
    <property type="match status" value="1"/>
</dbReference>
<dbReference type="GO" id="GO:0004553">
    <property type="term" value="F:hydrolase activity, hydrolyzing O-glycosyl compounds"/>
    <property type="evidence" value="ECO:0007669"/>
    <property type="project" value="InterPro"/>
</dbReference>
<evidence type="ECO:0000256" key="4">
    <source>
        <dbReference type="SAM" id="MobiDB-lite"/>
    </source>
</evidence>
<comment type="similarity">
    <text evidence="3">Belongs to the glycosyl hydrolase 5 (cellulase A) family.</text>
</comment>
<dbReference type="Gene3D" id="2.80.10.50">
    <property type="match status" value="2"/>
</dbReference>
<name>A0A9W4E924_9ACTN</name>
<feature type="signal peptide" evidence="5">
    <location>
        <begin position="1"/>
        <end position="40"/>
    </location>
</feature>
<evidence type="ECO:0000256" key="1">
    <source>
        <dbReference type="ARBA" id="ARBA00022801"/>
    </source>
</evidence>